<dbReference type="InterPro" id="IPR035906">
    <property type="entry name" value="MetI-like_sf"/>
</dbReference>
<keyword evidence="8 9" id="KW-0472">Membrane</keyword>
<dbReference type="GO" id="GO:0043190">
    <property type="term" value="C:ATP-binding cassette (ABC) transporter complex"/>
    <property type="evidence" value="ECO:0007669"/>
    <property type="project" value="InterPro"/>
</dbReference>
<keyword evidence="5 9" id="KW-0812">Transmembrane</keyword>
<dbReference type="NCBIfam" id="TIGR01726">
    <property type="entry name" value="HEQRo_perm_3TM"/>
    <property type="match status" value="1"/>
</dbReference>
<dbReference type="PANTHER" id="PTHR30614:SF0">
    <property type="entry name" value="L-CYSTINE TRANSPORT SYSTEM PERMEASE PROTEIN TCYL"/>
    <property type="match status" value="1"/>
</dbReference>
<comment type="subcellular location">
    <subcellularLocation>
        <location evidence="1">Cell inner membrane</location>
        <topology evidence="1">Multi-pass membrane protein</topology>
    </subcellularLocation>
    <subcellularLocation>
        <location evidence="9">Cell membrane</location>
        <topology evidence="9">Multi-pass membrane protein</topology>
    </subcellularLocation>
</comment>
<dbReference type="InterPro" id="IPR043429">
    <property type="entry name" value="ArtM/GltK/GlnP/TcyL/YhdX-like"/>
</dbReference>
<organism evidence="11 12">
    <name type="scientific">Aquabacter spiritensis</name>
    <dbReference type="NCBI Taxonomy" id="933073"/>
    <lineage>
        <taxon>Bacteria</taxon>
        <taxon>Pseudomonadati</taxon>
        <taxon>Pseudomonadota</taxon>
        <taxon>Alphaproteobacteria</taxon>
        <taxon>Hyphomicrobiales</taxon>
        <taxon>Xanthobacteraceae</taxon>
        <taxon>Aquabacter</taxon>
    </lineage>
</organism>
<accession>A0A4R3LV06</accession>
<keyword evidence="3 9" id="KW-0813">Transport</keyword>
<evidence type="ECO:0000256" key="3">
    <source>
        <dbReference type="ARBA" id="ARBA00022448"/>
    </source>
</evidence>
<feature type="transmembrane region" description="Helical" evidence="9">
    <location>
        <begin position="73"/>
        <end position="96"/>
    </location>
</feature>
<feature type="domain" description="ABC transmembrane type-1" evidence="10">
    <location>
        <begin position="37"/>
        <end position="233"/>
    </location>
</feature>
<dbReference type="InterPro" id="IPR010065">
    <property type="entry name" value="AA_ABC_transptr_permease_3TM"/>
</dbReference>
<dbReference type="GO" id="GO:0006865">
    <property type="term" value="P:amino acid transport"/>
    <property type="evidence" value="ECO:0007669"/>
    <property type="project" value="UniProtKB-KW"/>
</dbReference>
<evidence type="ECO:0000256" key="5">
    <source>
        <dbReference type="ARBA" id="ARBA00022692"/>
    </source>
</evidence>
<keyword evidence="12" id="KW-1185">Reference proteome</keyword>
<feature type="transmembrane region" description="Helical" evidence="9">
    <location>
        <begin position="214"/>
        <end position="235"/>
    </location>
</feature>
<reference evidence="11 12" key="1">
    <citation type="submission" date="2019-03" db="EMBL/GenBank/DDBJ databases">
        <title>Genomic Encyclopedia of Type Strains, Phase IV (KMG-IV): sequencing the most valuable type-strain genomes for metagenomic binning, comparative biology and taxonomic classification.</title>
        <authorList>
            <person name="Goeker M."/>
        </authorList>
    </citation>
    <scope>NUCLEOTIDE SEQUENCE [LARGE SCALE GENOMIC DNA]</scope>
    <source>
        <strain evidence="11 12">DSM 9035</strain>
    </source>
</reference>
<dbReference type="GO" id="GO:0022857">
    <property type="term" value="F:transmembrane transporter activity"/>
    <property type="evidence" value="ECO:0007669"/>
    <property type="project" value="InterPro"/>
</dbReference>
<evidence type="ECO:0000256" key="8">
    <source>
        <dbReference type="ARBA" id="ARBA00023136"/>
    </source>
</evidence>
<dbReference type="EMBL" id="SMAI01000007">
    <property type="protein sequence ID" value="TCT04392.1"/>
    <property type="molecule type" value="Genomic_DNA"/>
</dbReference>
<dbReference type="Gene3D" id="1.10.3720.10">
    <property type="entry name" value="MetI-like"/>
    <property type="match status" value="1"/>
</dbReference>
<dbReference type="InterPro" id="IPR000515">
    <property type="entry name" value="MetI-like"/>
</dbReference>
<feature type="transmembrane region" description="Helical" evidence="9">
    <location>
        <begin position="40"/>
        <end position="61"/>
    </location>
</feature>
<keyword evidence="4" id="KW-1003">Cell membrane</keyword>
<comment type="similarity">
    <text evidence="2">Belongs to the binding-protein-dependent transport system permease family. HisMQ subfamily.</text>
</comment>
<proteinExistence type="inferred from homology"/>
<evidence type="ECO:0000256" key="2">
    <source>
        <dbReference type="ARBA" id="ARBA00010072"/>
    </source>
</evidence>
<protein>
    <submittedName>
        <fullName evidence="11">Amino acid ABC transporter membrane protein 1 (PAAT family)</fullName>
    </submittedName>
</protein>
<keyword evidence="6" id="KW-0029">Amino-acid transport</keyword>
<feature type="transmembrane region" description="Helical" evidence="9">
    <location>
        <begin position="117"/>
        <end position="136"/>
    </location>
</feature>
<evidence type="ECO:0000313" key="12">
    <source>
        <dbReference type="Proteomes" id="UP000294664"/>
    </source>
</evidence>
<evidence type="ECO:0000256" key="9">
    <source>
        <dbReference type="RuleBase" id="RU363032"/>
    </source>
</evidence>
<evidence type="ECO:0000259" key="10">
    <source>
        <dbReference type="PROSITE" id="PS50928"/>
    </source>
</evidence>
<evidence type="ECO:0000313" key="11">
    <source>
        <dbReference type="EMBL" id="TCT04392.1"/>
    </source>
</evidence>
<keyword evidence="7 9" id="KW-1133">Transmembrane helix</keyword>
<name>A0A4R3LV06_9HYPH</name>
<sequence length="254" mass="28169">MLMETVARWFLDLYETTGINLTIVYDAYDRQRFLSGLGMTIYLAVVCILISIAIGAVGAWAQGSPLRVVRGLVNGFVVIFRNTPPLVQIFFFYFGLGQILPRIEDADGMRVPILTNVQWAIVSLSLFAGAFNVEIFRSGLEAVPRTTTEAAQALGYTRLGVYRHVLLPLALRICLPALNNNLVNLLKTTTLAYAIAVPETLYVSKQIWTDSQNVPVMMIVLLIVYTLLVGILVFIMHRWEKALAIPGYGQGSGR</sequence>
<dbReference type="AlphaFoldDB" id="A0A4R3LV06"/>
<evidence type="ECO:0000256" key="4">
    <source>
        <dbReference type="ARBA" id="ARBA00022475"/>
    </source>
</evidence>
<dbReference type="PROSITE" id="PS50928">
    <property type="entry name" value="ABC_TM1"/>
    <property type="match status" value="1"/>
</dbReference>
<dbReference type="CDD" id="cd06261">
    <property type="entry name" value="TM_PBP2"/>
    <property type="match status" value="1"/>
</dbReference>
<dbReference type="Pfam" id="PF00528">
    <property type="entry name" value="BPD_transp_1"/>
    <property type="match status" value="1"/>
</dbReference>
<dbReference type="PANTHER" id="PTHR30614">
    <property type="entry name" value="MEMBRANE COMPONENT OF AMINO ACID ABC TRANSPORTER"/>
    <property type="match status" value="1"/>
</dbReference>
<evidence type="ECO:0000256" key="7">
    <source>
        <dbReference type="ARBA" id="ARBA00022989"/>
    </source>
</evidence>
<dbReference type="SUPFAM" id="SSF161098">
    <property type="entry name" value="MetI-like"/>
    <property type="match status" value="1"/>
</dbReference>
<dbReference type="Proteomes" id="UP000294664">
    <property type="component" value="Unassembled WGS sequence"/>
</dbReference>
<evidence type="ECO:0000256" key="6">
    <source>
        <dbReference type="ARBA" id="ARBA00022970"/>
    </source>
</evidence>
<gene>
    <name evidence="11" type="ORF">EDC64_107210</name>
</gene>
<evidence type="ECO:0000256" key="1">
    <source>
        <dbReference type="ARBA" id="ARBA00004429"/>
    </source>
</evidence>
<comment type="caution">
    <text evidence="11">The sequence shown here is derived from an EMBL/GenBank/DDBJ whole genome shotgun (WGS) entry which is preliminary data.</text>
</comment>